<organism evidence="1 2">
    <name type="scientific">Streptomyces lannensis</name>
    <dbReference type="NCBI Taxonomy" id="766498"/>
    <lineage>
        <taxon>Bacteria</taxon>
        <taxon>Bacillati</taxon>
        <taxon>Actinomycetota</taxon>
        <taxon>Actinomycetes</taxon>
        <taxon>Kitasatosporales</taxon>
        <taxon>Streptomycetaceae</taxon>
        <taxon>Streptomyces</taxon>
    </lineage>
</organism>
<accession>A0ABP7LQ78</accession>
<reference evidence="2" key="1">
    <citation type="journal article" date="2019" name="Int. J. Syst. Evol. Microbiol.">
        <title>The Global Catalogue of Microorganisms (GCM) 10K type strain sequencing project: providing services to taxonomists for standard genome sequencing and annotation.</title>
        <authorList>
            <consortium name="The Broad Institute Genomics Platform"/>
            <consortium name="The Broad Institute Genome Sequencing Center for Infectious Disease"/>
            <person name="Wu L."/>
            <person name="Ma J."/>
        </authorList>
    </citation>
    <scope>NUCLEOTIDE SEQUENCE [LARGE SCALE GENOMIC DNA]</scope>
    <source>
        <strain evidence="2">JCM 16578</strain>
    </source>
</reference>
<name>A0ABP7LQ78_9ACTN</name>
<sequence>MVAGGRVAAHAAVTAAAPFAQRPFRMRRDDCLHASQRRGIRLPLRDLVELCKDLMADKADVFGAADMIHGRRT</sequence>
<dbReference type="Proteomes" id="UP001501563">
    <property type="component" value="Unassembled WGS sequence"/>
</dbReference>
<evidence type="ECO:0000313" key="2">
    <source>
        <dbReference type="Proteomes" id="UP001501563"/>
    </source>
</evidence>
<evidence type="ECO:0000313" key="1">
    <source>
        <dbReference type="EMBL" id="GAA3904067.1"/>
    </source>
</evidence>
<keyword evidence="2" id="KW-1185">Reference proteome</keyword>
<dbReference type="EMBL" id="BAAAZA010000055">
    <property type="protein sequence ID" value="GAA3904067.1"/>
    <property type="molecule type" value="Genomic_DNA"/>
</dbReference>
<protein>
    <submittedName>
        <fullName evidence="1">Uncharacterized protein</fullName>
    </submittedName>
</protein>
<proteinExistence type="predicted"/>
<comment type="caution">
    <text evidence="1">The sequence shown here is derived from an EMBL/GenBank/DDBJ whole genome shotgun (WGS) entry which is preliminary data.</text>
</comment>
<gene>
    <name evidence="1" type="ORF">GCM10022207_86550</name>
</gene>